<dbReference type="AlphaFoldDB" id="A0A8K2A0M9"/>
<dbReference type="EMBL" id="WVIC01000025">
    <property type="protein sequence ID" value="NCJ07406.1"/>
    <property type="molecule type" value="Genomic_DNA"/>
</dbReference>
<proteinExistence type="predicted"/>
<protein>
    <submittedName>
        <fullName evidence="1">Uncharacterized protein</fullName>
    </submittedName>
</protein>
<sequence length="89" mass="10235">MTPYEIECEREHRDQEQGRIAAEWYSDGQGDAGLGQLPRWTDEAYLAGYLSRLKQLPKNPDGTIQYNSPRQHFAFGFMDGPDDCTCDEF</sequence>
<organism evidence="1 2">
    <name type="scientific">Petrachloros mirabilis ULC683</name>
    <dbReference type="NCBI Taxonomy" id="2781853"/>
    <lineage>
        <taxon>Bacteria</taxon>
        <taxon>Bacillati</taxon>
        <taxon>Cyanobacteriota</taxon>
        <taxon>Cyanophyceae</taxon>
        <taxon>Synechococcales</taxon>
        <taxon>Petrachlorosaceae</taxon>
        <taxon>Petrachloros</taxon>
        <taxon>Petrachloros mirabilis</taxon>
    </lineage>
</organism>
<evidence type="ECO:0000313" key="1">
    <source>
        <dbReference type="EMBL" id="NCJ07406.1"/>
    </source>
</evidence>
<reference evidence="1" key="1">
    <citation type="submission" date="2019-12" db="EMBL/GenBank/DDBJ databases">
        <title>High-Quality draft genome sequences of three cyanobacteria isolated from the limestone walls of the Old Cathedral of Coimbra.</title>
        <authorList>
            <person name="Tiago I."/>
            <person name="Soares F."/>
            <person name="Portugal A."/>
        </authorList>
    </citation>
    <scope>NUCLEOTIDE SEQUENCE [LARGE SCALE GENOMIC DNA]</scope>
    <source>
        <strain evidence="1">C</strain>
    </source>
</reference>
<accession>A0A8K2A0M9</accession>
<dbReference type="Proteomes" id="UP000607397">
    <property type="component" value="Unassembled WGS sequence"/>
</dbReference>
<comment type="caution">
    <text evidence="1">The sequence shown here is derived from an EMBL/GenBank/DDBJ whole genome shotgun (WGS) entry which is preliminary data.</text>
</comment>
<evidence type="ECO:0000313" key="2">
    <source>
        <dbReference type="Proteomes" id="UP000607397"/>
    </source>
</evidence>
<name>A0A8K2A0M9_9CYAN</name>
<gene>
    <name evidence="1" type="ORF">GS597_12985</name>
</gene>
<keyword evidence="2" id="KW-1185">Reference proteome</keyword>
<dbReference type="RefSeq" id="WP_161825874.1">
    <property type="nucleotide sequence ID" value="NZ_WVIC01000025.1"/>
</dbReference>